<evidence type="ECO:0000313" key="3">
    <source>
        <dbReference type="Proteomes" id="UP000282656"/>
    </source>
</evidence>
<keyword evidence="1" id="KW-1133">Transmembrane helix</keyword>
<protein>
    <submittedName>
        <fullName evidence="2">Uncharacterized protein</fullName>
    </submittedName>
</protein>
<evidence type="ECO:0000313" key="2">
    <source>
        <dbReference type="EMBL" id="RKH65721.1"/>
    </source>
</evidence>
<dbReference type="OrthoDB" id="5510810at2"/>
<feature type="transmembrane region" description="Helical" evidence="1">
    <location>
        <begin position="50"/>
        <end position="76"/>
    </location>
</feature>
<name>A0A3A8QDQ8_9BACT</name>
<reference evidence="3" key="1">
    <citation type="submission" date="2018-09" db="EMBL/GenBank/DDBJ databases">
        <authorList>
            <person name="Livingstone P.G."/>
            <person name="Whitworth D.E."/>
        </authorList>
    </citation>
    <scope>NUCLEOTIDE SEQUENCE [LARGE SCALE GENOMIC DNA]</scope>
    <source>
        <strain evidence="3">AB047A</strain>
    </source>
</reference>
<comment type="caution">
    <text evidence="2">The sequence shown here is derived from an EMBL/GenBank/DDBJ whole genome shotgun (WGS) entry which is preliminary data.</text>
</comment>
<dbReference type="AlphaFoldDB" id="A0A3A8QDQ8"/>
<accession>A0A3A8QDQ8</accession>
<keyword evidence="1" id="KW-0472">Membrane</keyword>
<sequence length="77" mass="8501">MHGQRATRIRGRCGNFLCDTCEGAGAGLCEDCAELKDPGAQVHRGRKRKVIAWLILLFMFGPLLFLILTSSLNALLR</sequence>
<evidence type="ECO:0000256" key="1">
    <source>
        <dbReference type="SAM" id="Phobius"/>
    </source>
</evidence>
<keyword evidence="1" id="KW-0812">Transmembrane</keyword>
<keyword evidence="3" id="KW-1185">Reference proteome</keyword>
<dbReference type="RefSeq" id="WP_121770731.1">
    <property type="nucleotide sequence ID" value="NZ_RAWM01000068.1"/>
</dbReference>
<dbReference type="EMBL" id="RAWM01000068">
    <property type="protein sequence ID" value="RKH65721.1"/>
    <property type="molecule type" value="Genomic_DNA"/>
</dbReference>
<proteinExistence type="predicted"/>
<organism evidence="2 3">
    <name type="scientific">Corallococcus interemptor</name>
    <dbReference type="NCBI Taxonomy" id="2316720"/>
    <lineage>
        <taxon>Bacteria</taxon>
        <taxon>Pseudomonadati</taxon>
        <taxon>Myxococcota</taxon>
        <taxon>Myxococcia</taxon>
        <taxon>Myxococcales</taxon>
        <taxon>Cystobacterineae</taxon>
        <taxon>Myxococcaceae</taxon>
        <taxon>Corallococcus</taxon>
    </lineage>
</organism>
<dbReference type="Proteomes" id="UP000282656">
    <property type="component" value="Unassembled WGS sequence"/>
</dbReference>
<gene>
    <name evidence="2" type="ORF">D7X96_23145</name>
</gene>